<dbReference type="SUPFAM" id="SSF53474">
    <property type="entry name" value="alpha/beta-Hydrolases"/>
    <property type="match status" value="1"/>
</dbReference>
<protein>
    <submittedName>
        <fullName evidence="4">Alpha/beta hydrolase</fullName>
    </submittedName>
</protein>
<evidence type="ECO:0000256" key="2">
    <source>
        <dbReference type="SAM" id="MobiDB-lite"/>
    </source>
</evidence>
<feature type="region of interest" description="Disordered" evidence="2">
    <location>
        <begin position="1"/>
        <end position="21"/>
    </location>
</feature>
<gene>
    <name evidence="4" type="ORF">CGZ75_03280</name>
</gene>
<reference evidence="4 5" key="1">
    <citation type="submission" date="2017-07" db="EMBL/GenBank/DDBJ databases">
        <title>Paenibacillus herberti R33 genome sequencing and assembly.</title>
        <authorList>
            <person name="Su W."/>
        </authorList>
    </citation>
    <scope>NUCLEOTIDE SEQUENCE [LARGE SCALE GENOMIC DNA]</scope>
    <source>
        <strain evidence="4 5">R33</strain>
    </source>
</reference>
<comment type="caution">
    <text evidence="4">The sequence shown here is derived from an EMBL/GenBank/DDBJ whole genome shotgun (WGS) entry which is preliminary data.</text>
</comment>
<dbReference type="RefSeq" id="WP_089522852.1">
    <property type="nucleotide sequence ID" value="NZ_NMUQ01000001.1"/>
</dbReference>
<dbReference type="OrthoDB" id="9794725at2"/>
<dbReference type="PANTHER" id="PTHR48081:SF6">
    <property type="entry name" value="PEPTIDASE S9 PROLYL OLIGOPEPTIDASE CATALYTIC DOMAIN-CONTAINING PROTEIN"/>
    <property type="match status" value="1"/>
</dbReference>
<keyword evidence="1 4" id="KW-0378">Hydrolase</keyword>
<dbReference type="Gene3D" id="3.40.50.1820">
    <property type="entry name" value="alpha/beta hydrolase"/>
    <property type="match status" value="1"/>
</dbReference>
<dbReference type="Proteomes" id="UP000215145">
    <property type="component" value="Unassembled WGS sequence"/>
</dbReference>
<name>A0A229P0V0_9BACL</name>
<accession>A0A229P0V0</accession>
<dbReference type="EMBL" id="NMUQ01000001">
    <property type="protein sequence ID" value="OXM15760.1"/>
    <property type="molecule type" value="Genomic_DNA"/>
</dbReference>
<evidence type="ECO:0000313" key="5">
    <source>
        <dbReference type="Proteomes" id="UP000215145"/>
    </source>
</evidence>
<proteinExistence type="predicted"/>
<dbReference type="PANTHER" id="PTHR48081">
    <property type="entry name" value="AB HYDROLASE SUPERFAMILY PROTEIN C4A8.06C"/>
    <property type="match status" value="1"/>
</dbReference>
<sequence length="270" mass="29663">MERIELWQDDAPGALGSEEEDRPHLLRFPAEGSGVPRGAVIVCPGGGYAMRAAHEADPVAQWYRSRGFHAFVLHYRVAPYMYPNALQDAQRAIRLVRHHAEEWGVDAQRIALLGFSAGGHLAASAGTLFNDGDPFAEDPISRLDCRPDALILCYPVISMRDEVVHVGSRRLLLGEELDAELVTLLSADEQVNRDTPPSFIWHTAEDAAVPIANSLRFAAALAEHEVAFDLHVYQKGQHGIGLALDDRRAAGWSELSASWLEDQGWLGDAD</sequence>
<dbReference type="GO" id="GO:0016787">
    <property type="term" value="F:hydrolase activity"/>
    <property type="evidence" value="ECO:0007669"/>
    <property type="project" value="UniProtKB-KW"/>
</dbReference>
<dbReference type="AlphaFoldDB" id="A0A229P0V0"/>
<evidence type="ECO:0000259" key="3">
    <source>
        <dbReference type="Pfam" id="PF20434"/>
    </source>
</evidence>
<feature type="domain" description="BD-FAE-like" evidence="3">
    <location>
        <begin position="37"/>
        <end position="221"/>
    </location>
</feature>
<keyword evidence="5" id="KW-1185">Reference proteome</keyword>
<organism evidence="4 5">
    <name type="scientific">Paenibacillus herberti</name>
    <dbReference type="NCBI Taxonomy" id="1619309"/>
    <lineage>
        <taxon>Bacteria</taxon>
        <taxon>Bacillati</taxon>
        <taxon>Bacillota</taxon>
        <taxon>Bacilli</taxon>
        <taxon>Bacillales</taxon>
        <taxon>Paenibacillaceae</taxon>
        <taxon>Paenibacillus</taxon>
    </lineage>
</organism>
<evidence type="ECO:0000256" key="1">
    <source>
        <dbReference type="ARBA" id="ARBA00022801"/>
    </source>
</evidence>
<dbReference type="Pfam" id="PF20434">
    <property type="entry name" value="BD-FAE"/>
    <property type="match status" value="1"/>
</dbReference>
<evidence type="ECO:0000313" key="4">
    <source>
        <dbReference type="EMBL" id="OXM15760.1"/>
    </source>
</evidence>
<dbReference type="InterPro" id="IPR029058">
    <property type="entry name" value="AB_hydrolase_fold"/>
</dbReference>
<dbReference type="InterPro" id="IPR049492">
    <property type="entry name" value="BD-FAE-like_dom"/>
</dbReference>
<dbReference type="InterPro" id="IPR050300">
    <property type="entry name" value="GDXG_lipolytic_enzyme"/>
</dbReference>